<dbReference type="PANTHER" id="PTHR46430:SF3">
    <property type="entry name" value="ACTIVATOR OF C KINASE PROTEIN 1"/>
    <property type="match status" value="1"/>
</dbReference>
<feature type="compositionally biased region" description="Low complexity" evidence="2">
    <location>
        <begin position="598"/>
        <end position="626"/>
    </location>
</feature>
<feature type="compositionally biased region" description="Basic and acidic residues" evidence="2">
    <location>
        <begin position="272"/>
        <end position="284"/>
    </location>
</feature>
<feature type="region of interest" description="Disordered" evidence="2">
    <location>
        <begin position="219"/>
        <end position="785"/>
    </location>
</feature>
<feature type="region of interest" description="Disordered" evidence="2">
    <location>
        <begin position="1140"/>
        <end position="1172"/>
    </location>
</feature>
<feature type="compositionally biased region" description="Basic and acidic residues" evidence="2">
    <location>
        <begin position="92"/>
        <end position="108"/>
    </location>
</feature>
<evidence type="ECO:0008006" key="5">
    <source>
        <dbReference type="Google" id="ProtNLM"/>
    </source>
</evidence>
<dbReference type="Gene3D" id="1.25.40.10">
    <property type="entry name" value="Tetratricopeptide repeat domain"/>
    <property type="match status" value="2"/>
</dbReference>
<feature type="compositionally biased region" description="Polar residues" evidence="2">
    <location>
        <begin position="429"/>
        <end position="463"/>
    </location>
</feature>
<feature type="region of interest" description="Disordered" evidence="2">
    <location>
        <begin position="1"/>
        <end position="202"/>
    </location>
</feature>
<reference evidence="3" key="1">
    <citation type="submission" date="2023-04" db="EMBL/GenBank/DDBJ databases">
        <title>Black Yeasts Isolated from many extreme environments.</title>
        <authorList>
            <person name="Coleine C."/>
            <person name="Stajich J.E."/>
            <person name="Selbmann L."/>
        </authorList>
    </citation>
    <scope>NUCLEOTIDE SEQUENCE</scope>
    <source>
        <strain evidence="3">CCFEE 5312</strain>
    </source>
</reference>
<evidence type="ECO:0000256" key="1">
    <source>
        <dbReference type="ARBA" id="ARBA00022737"/>
    </source>
</evidence>
<dbReference type="Pfam" id="PF08238">
    <property type="entry name" value="Sel1"/>
    <property type="match status" value="7"/>
</dbReference>
<feature type="compositionally biased region" description="Low complexity" evidence="2">
    <location>
        <begin position="115"/>
        <end position="132"/>
    </location>
</feature>
<evidence type="ECO:0000313" key="3">
    <source>
        <dbReference type="EMBL" id="KAK3047569.1"/>
    </source>
</evidence>
<feature type="compositionally biased region" description="Basic and acidic residues" evidence="2">
    <location>
        <begin position="188"/>
        <end position="202"/>
    </location>
</feature>
<evidence type="ECO:0000256" key="2">
    <source>
        <dbReference type="SAM" id="MobiDB-lite"/>
    </source>
</evidence>
<dbReference type="PANTHER" id="PTHR46430">
    <property type="entry name" value="PROTEIN SKT5-RELATED"/>
    <property type="match status" value="1"/>
</dbReference>
<sequence length="1172" mass="130689">MAYNSNAAYEPPRRQYYSQQQTPVQNGHAGQYQDQYGQYDQQYQDQGYDPRYEQYERDVRQPQQSRSPEYYDNYQASQPMSHGQRAPQQQQQDRHYDPRYRQRPEKGRQQQGYDQQARPQQPEQQQRAAVRAKPSRPQMYAPEAQAQPVQQPQEQRKREQRPRPPPVVNGRPQTAPGPQKPPDVPKMSMEEWKAKEKARMHAEALSPEIMAWDNAFPVFPTYQNKSRPGTANGTHEEVARSSTDVRHDERPVIARDDSHGNRSEPPDSQQRGLERPPLDHKPFSHDGVQMPPKATHVSPPPQQRPQLQRQDSNMAPIPVDHGASRQRQMHNQPQSPPYMQAVPQPQPQPTNSYDRSYQGRPMVEEANTAVRQPRQQVPRGPPMQPIDTRHVQQQQQPSYLDHQPLSPAVIPPRSESAHGSRSRPGQPIMSPTSAYSQATPQDQFAMSMQQSQSGYAQPSNNAATRGMYSDNRMPAPVTAAPMSRASQIESEMPDFDSAAPGGTSLLHKRSQVTRPQPEPQTYVAELPSPTPPPNSQPQSPGEYPMPPQRFYGQQVDQSARSLPDPRAPQQKQGGITNGHVFEVAGDAGYQQQYDERYQQQPSQSRQPPQQYQQPPQPPYAQQQPPRRSMDDARQMPYRQGPPQAQRRPSNSRQPLGQYPPQQRPPVDRNLTGVTAYSDPMAERAGSAPPRQAIQSPPGRGPAGGPTGTPMGAPLTQQRSHPEQQSQRHRSSNPDSLPYHPAPVRPGLMEGGAQGLDPNSKPPPIRNYNNGQPAPHQRQASVEPSMKPITPAELDRLRAYVSANPQNQKQALILAKKLVEAATVLASEGGRADARTTAKNRERYMLDAHKMVKKLVAAGYPEAQFYFADCHGSGELGLEVDPREAFKLYQAAAKAGHGEAAYRTAMCCELGAEDGGGTSKDYAKAVQWYRRAAALGDSSGMFKVGVISLKGLLGQPRNIGEAVNWLNRSLQSGGENPHAMHELGLLYESGNTNPEVRNKVVADDAYALELFQKASAMGHKFSQFRLGQAYEYGQMGLTIDNRASISWYSKAASQGEHQAELALSGWYLTGAEGILEHSDMEAYLWARKAASSEPPLAKAMFAMGYFTEQGIGCPTSVDEAKKWYGRAASHNFPKARERLEELRKNGGRSSKQPAANGKLSRNQKRDESECAIM</sequence>
<feature type="compositionally biased region" description="Polar residues" evidence="2">
    <location>
        <begin position="714"/>
        <end position="724"/>
    </location>
</feature>
<keyword evidence="1" id="KW-0677">Repeat</keyword>
<gene>
    <name evidence="3" type="ORF">LTR09_011074</name>
</gene>
<name>A0AAJ0G857_9PEZI</name>
<comment type="caution">
    <text evidence="3">The sequence shown here is derived from an EMBL/GenBank/DDBJ whole genome shotgun (WGS) entry which is preliminary data.</text>
</comment>
<dbReference type="AlphaFoldDB" id="A0AAJ0G857"/>
<evidence type="ECO:0000313" key="4">
    <source>
        <dbReference type="Proteomes" id="UP001271007"/>
    </source>
</evidence>
<dbReference type="InterPro" id="IPR011990">
    <property type="entry name" value="TPR-like_helical_dom_sf"/>
</dbReference>
<dbReference type="EMBL" id="JAWDJX010000060">
    <property type="protein sequence ID" value="KAK3047569.1"/>
    <property type="molecule type" value="Genomic_DNA"/>
</dbReference>
<feature type="compositionally biased region" description="Polar residues" evidence="2">
    <location>
        <begin position="16"/>
        <end position="25"/>
    </location>
</feature>
<dbReference type="InterPro" id="IPR051726">
    <property type="entry name" value="Chitin_Synth_Reg"/>
</dbReference>
<dbReference type="Proteomes" id="UP001271007">
    <property type="component" value="Unassembled WGS sequence"/>
</dbReference>
<feature type="compositionally biased region" description="Basic and acidic residues" evidence="2">
    <location>
        <begin position="234"/>
        <end position="265"/>
    </location>
</feature>
<feature type="compositionally biased region" description="Polar residues" evidence="2">
    <location>
        <begin position="766"/>
        <end position="781"/>
    </location>
</feature>
<organism evidence="3 4">
    <name type="scientific">Extremus antarcticus</name>
    <dbReference type="NCBI Taxonomy" id="702011"/>
    <lineage>
        <taxon>Eukaryota</taxon>
        <taxon>Fungi</taxon>
        <taxon>Dikarya</taxon>
        <taxon>Ascomycota</taxon>
        <taxon>Pezizomycotina</taxon>
        <taxon>Dothideomycetes</taxon>
        <taxon>Dothideomycetidae</taxon>
        <taxon>Mycosphaerellales</taxon>
        <taxon>Extremaceae</taxon>
        <taxon>Extremus</taxon>
    </lineage>
</organism>
<feature type="compositionally biased region" description="Low complexity" evidence="2">
    <location>
        <begin position="30"/>
        <end position="47"/>
    </location>
</feature>
<keyword evidence="4" id="KW-1185">Reference proteome</keyword>
<feature type="compositionally biased region" description="Basic and acidic residues" evidence="2">
    <location>
        <begin position="1162"/>
        <end position="1172"/>
    </location>
</feature>
<protein>
    <recommendedName>
        <fullName evidence="5">HCP-like protein</fullName>
    </recommendedName>
</protein>
<accession>A0AAJ0G857</accession>
<proteinExistence type="predicted"/>
<dbReference type="SMART" id="SM00671">
    <property type="entry name" value="SEL1"/>
    <property type="match status" value="7"/>
</dbReference>
<feature type="compositionally biased region" description="Polar residues" evidence="2">
    <location>
        <begin position="221"/>
        <end position="233"/>
    </location>
</feature>
<dbReference type="InterPro" id="IPR006597">
    <property type="entry name" value="Sel1-like"/>
</dbReference>
<dbReference type="SUPFAM" id="SSF81901">
    <property type="entry name" value="HCP-like"/>
    <property type="match status" value="1"/>
</dbReference>
<feature type="compositionally biased region" description="Basic and acidic residues" evidence="2">
    <location>
        <begin position="48"/>
        <end position="60"/>
    </location>
</feature>
<feature type="compositionally biased region" description="Low complexity" evidence="2">
    <location>
        <begin position="141"/>
        <end position="153"/>
    </location>
</feature>